<dbReference type="InterPro" id="IPR013078">
    <property type="entry name" value="His_Pase_superF_clade-1"/>
</dbReference>
<dbReference type="InterPro" id="IPR012337">
    <property type="entry name" value="RNaseH-like_sf"/>
</dbReference>
<dbReference type="Gene3D" id="3.30.420.10">
    <property type="entry name" value="Ribonuclease H-like superfamily/Ribonuclease H"/>
    <property type="match status" value="1"/>
</dbReference>
<dbReference type="CDD" id="cd09279">
    <property type="entry name" value="RNase_HI_like"/>
    <property type="match status" value="1"/>
</dbReference>
<dbReference type="EMBL" id="CP159218">
    <property type="protein sequence ID" value="XCG62262.1"/>
    <property type="molecule type" value="Genomic_DNA"/>
</dbReference>
<dbReference type="Gene3D" id="3.40.50.1240">
    <property type="entry name" value="Phosphoglycerate mutase-like"/>
    <property type="match status" value="1"/>
</dbReference>
<organism evidence="4">
    <name type="scientific">Nakamurella sp. A5-74</name>
    <dbReference type="NCBI Taxonomy" id="3158264"/>
    <lineage>
        <taxon>Bacteria</taxon>
        <taxon>Bacillati</taxon>
        <taxon>Actinomycetota</taxon>
        <taxon>Actinomycetes</taxon>
        <taxon>Nakamurellales</taxon>
        <taxon>Nakamurellaceae</taxon>
        <taxon>Nakamurella</taxon>
    </lineage>
</organism>
<dbReference type="GO" id="GO:0004523">
    <property type="term" value="F:RNA-DNA hybrid ribonuclease activity"/>
    <property type="evidence" value="ECO:0007669"/>
    <property type="project" value="InterPro"/>
</dbReference>
<feature type="region of interest" description="Disordered" evidence="2">
    <location>
        <begin position="159"/>
        <end position="183"/>
    </location>
</feature>
<dbReference type="PANTHER" id="PTHR48100:SF1">
    <property type="entry name" value="HISTIDINE PHOSPHATASE FAMILY PROTEIN-RELATED"/>
    <property type="match status" value="1"/>
</dbReference>
<evidence type="ECO:0000259" key="3">
    <source>
        <dbReference type="PROSITE" id="PS50879"/>
    </source>
</evidence>
<dbReference type="GO" id="GO:0005737">
    <property type="term" value="C:cytoplasm"/>
    <property type="evidence" value="ECO:0007669"/>
    <property type="project" value="TreeGrafter"/>
</dbReference>
<dbReference type="SUPFAM" id="SSF53098">
    <property type="entry name" value="Ribonuclease H-like"/>
    <property type="match status" value="1"/>
</dbReference>
<dbReference type="PANTHER" id="PTHR48100">
    <property type="entry name" value="BROAD-SPECIFICITY PHOSPHATASE YOR283W-RELATED"/>
    <property type="match status" value="1"/>
</dbReference>
<evidence type="ECO:0000313" key="4">
    <source>
        <dbReference type="EMBL" id="XCG62262.1"/>
    </source>
</evidence>
<dbReference type="Pfam" id="PF13456">
    <property type="entry name" value="RVT_3"/>
    <property type="match status" value="1"/>
</dbReference>
<dbReference type="InterPro" id="IPR002156">
    <property type="entry name" value="RNaseH_domain"/>
</dbReference>
<dbReference type="InterPro" id="IPR036397">
    <property type="entry name" value="RNaseH_sf"/>
</dbReference>
<evidence type="ECO:0000256" key="1">
    <source>
        <dbReference type="PIRSR" id="PIRSR613078-2"/>
    </source>
</evidence>
<protein>
    <submittedName>
        <fullName evidence="4">Bifunctional RNase H/acid phosphatase</fullName>
    </submittedName>
</protein>
<dbReference type="CDD" id="cd07067">
    <property type="entry name" value="HP_PGM_like"/>
    <property type="match status" value="1"/>
</dbReference>
<proteinExistence type="predicted"/>
<dbReference type="PROSITE" id="PS50879">
    <property type="entry name" value="RNASE_H_1"/>
    <property type="match status" value="1"/>
</dbReference>
<dbReference type="GO" id="GO:0016791">
    <property type="term" value="F:phosphatase activity"/>
    <property type="evidence" value="ECO:0007669"/>
    <property type="project" value="TreeGrafter"/>
</dbReference>
<dbReference type="InterPro" id="IPR050275">
    <property type="entry name" value="PGM_Phosphatase"/>
</dbReference>
<dbReference type="SMART" id="SM00855">
    <property type="entry name" value="PGAM"/>
    <property type="match status" value="1"/>
</dbReference>
<dbReference type="InterPro" id="IPR029033">
    <property type="entry name" value="His_PPase_superfam"/>
</dbReference>
<dbReference type="AlphaFoldDB" id="A0AAU8DM32"/>
<reference evidence="4" key="1">
    <citation type="submission" date="2024-05" db="EMBL/GenBank/DDBJ databases">
        <authorList>
            <person name="Cai S.Y."/>
            <person name="Jin L.M."/>
            <person name="Li H.R."/>
        </authorList>
    </citation>
    <scope>NUCLEOTIDE SEQUENCE</scope>
    <source>
        <strain evidence="4">A5-74</strain>
    </source>
</reference>
<sequence length="393" mass="40927">MTGGPHRVVVYADGGSRGNPGPAGYGAVVLDTDDRVLAERAAGLGNTTNNIAEYSGLVAALQAAADLGAAVVEVRMDSKLVVEQMSGRWKIKHPDLQVLARSARNLLSEFEAVSFDWVPRAKNKLADALANAAMDAQAEGRTWQPSDAADLVDELTSVDPPAAVTAPDGPDEEATDPAAGPVIDPDGATTLIVVRHGQTTWGADNRFAGREDVPLTARGIAEARSVADRCAPLGVGAVLTSPLGRCRRTAEMIAAGTSVAADEVQVAPELVDGALGDWTGLTAAQIAERSPVEFASWRSDPAAAPPGGETFEDIRARVRSGIRRILDEQRGRTVVLVTHAAVAKMIVVTALGAPATLAYRTRIDNCSISRITVGADGSTALVSLNDTGHLPNR</sequence>
<gene>
    <name evidence="4" type="ORF">ABLG96_13420</name>
</gene>
<dbReference type="RefSeq" id="WP_353647877.1">
    <property type="nucleotide sequence ID" value="NZ_CP159218.1"/>
</dbReference>
<dbReference type="NCBIfam" id="NF005567">
    <property type="entry name" value="PRK07238.1"/>
    <property type="match status" value="1"/>
</dbReference>
<evidence type="ECO:0000256" key="2">
    <source>
        <dbReference type="SAM" id="MobiDB-lite"/>
    </source>
</evidence>
<dbReference type="GO" id="GO:0003676">
    <property type="term" value="F:nucleic acid binding"/>
    <property type="evidence" value="ECO:0007669"/>
    <property type="project" value="InterPro"/>
</dbReference>
<accession>A0AAU8DM32</accession>
<dbReference type="SUPFAM" id="SSF53254">
    <property type="entry name" value="Phosphoglycerate mutase-like"/>
    <property type="match status" value="1"/>
</dbReference>
<feature type="domain" description="RNase H type-1" evidence="3">
    <location>
        <begin position="4"/>
        <end position="139"/>
    </location>
</feature>
<name>A0AAU8DM32_9ACTN</name>
<dbReference type="Pfam" id="PF00300">
    <property type="entry name" value="His_Phos_1"/>
    <property type="match status" value="1"/>
</dbReference>
<feature type="binding site" evidence="1">
    <location>
        <position position="245"/>
    </location>
    <ligand>
        <name>substrate</name>
    </ligand>
</feature>